<dbReference type="InParanoid" id="W3XD07"/>
<reference evidence="3" key="1">
    <citation type="journal article" date="2015" name="BMC Genomics">
        <title>Genomic and transcriptomic analysis of the endophytic fungus Pestalotiopsis fici reveals its lifestyle and high potential for synthesis of natural products.</title>
        <authorList>
            <person name="Wang X."/>
            <person name="Zhang X."/>
            <person name="Liu L."/>
            <person name="Xiang M."/>
            <person name="Wang W."/>
            <person name="Sun X."/>
            <person name="Che Y."/>
            <person name="Guo L."/>
            <person name="Liu G."/>
            <person name="Guo L."/>
            <person name="Wang C."/>
            <person name="Yin W.B."/>
            <person name="Stadler M."/>
            <person name="Zhang X."/>
            <person name="Liu X."/>
        </authorList>
    </citation>
    <scope>NUCLEOTIDE SEQUENCE [LARGE SCALE GENOMIC DNA]</scope>
    <source>
        <strain evidence="3">W106-1 / CGMCC3.15140</strain>
    </source>
</reference>
<dbReference type="AlphaFoldDB" id="W3XD07"/>
<dbReference type="KEGG" id="pfy:PFICI_05168"/>
<name>W3XD07_PESFW</name>
<evidence type="ECO:0000313" key="2">
    <source>
        <dbReference type="EMBL" id="ETS83292.1"/>
    </source>
</evidence>
<evidence type="ECO:0000313" key="3">
    <source>
        <dbReference type="Proteomes" id="UP000030651"/>
    </source>
</evidence>
<dbReference type="RefSeq" id="XP_007831940.1">
    <property type="nucleotide sequence ID" value="XM_007833749.1"/>
</dbReference>
<sequence>MTPSNEPPEASMPKPYNTEADNESVEQTSEQIKEYLGRSLEETGARELSIKDALSRPDTFQEDNIVRTLISVLLLCGNHHLILIGKPEIDSEVNDSLDPLGIPGGQHLRLRVRPCLVGDGYVVLAAMHPDGTAKVYDLESRKGHEIDIADQVRGLCLDSEVVEQHIPNLFKASKPDVGLYSVTVAAFLAADMDIQFGFPDMFGWLWRNLYSKLIGSHETFNDNEVWLHPFTSVADWTEHFKLDNDDKPALIRDLESSKTTIDMAAYPKEFQTWAQNLRSEAQNYVDELQDLADGIHWLHDSCMLQEEILTTKGQLGELADLDEEADQLSDATDRQLIRAMIGDCKAGKQQAIREALTRAQEHNLWPVPQREGFNVMSSVCDTIRGHLEAIREDVTSISDSFGKTAEVFRDFFDRILINA</sequence>
<dbReference type="EMBL" id="KI912111">
    <property type="protein sequence ID" value="ETS83292.1"/>
    <property type="molecule type" value="Genomic_DNA"/>
</dbReference>
<organism evidence="2 3">
    <name type="scientific">Pestalotiopsis fici (strain W106-1 / CGMCC3.15140)</name>
    <dbReference type="NCBI Taxonomy" id="1229662"/>
    <lineage>
        <taxon>Eukaryota</taxon>
        <taxon>Fungi</taxon>
        <taxon>Dikarya</taxon>
        <taxon>Ascomycota</taxon>
        <taxon>Pezizomycotina</taxon>
        <taxon>Sordariomycetes</taxon>
        <taxon>Xylariomycetidae</taxon>
        <taxon>Amphisphaeriales</taxon>
        <taxon>Sporocadaceae</taxon>
        <taxon>Pestalotiopsis</taxon>
    </lineage>
</organism>
<proteinExistence type="predicted"/>
<dbReference type="Proteomes" id="UP000030651">
    <property type="component" value="Unassembled WGS sequence"/>
</dbReference>
<dbReference type="OrthoDB" id="10476853at2759"/>
<evidence type="ECO:0000256" key="1">
    <source>
        <dbReference type="SAM" id="MobiDB-lite"/>
    </source>
</evidence>
<feature type="region of interest" description="Disordered" evidence="1">
    <location>
        <begin position="1"/>
        <end position="29"/>
    </location>
</feature>
<protein>
    <submittedName>
        <fullName evidence="2">Uncharacterized protein</fullName>
    </submittedName>
</protein>
<gene>
    <name evidence="2" type="ORF">PFICI_05168</name>
</gene>
<dbReference type="HOGENOM" id="CLU_655696_0_0_1"/>
<keyword evidence="3" id="KW-1185">Reference proteome</keyword>
<accession>W3XD07</accession>
<dbReference type="GeneID" id="19270181"/>